<dbReference type="AlphaFoldDB" id="A0A2W2FJ23"/>
<dbReference type="InterPro" id="IPR052155">
    <property type="entry name" value="Biofilm_reg_signaling"/>
</dbReference>
<dbReference type="PROSITE" id="PS50883">
    <property type="entry name" value="EAL"/>
    <property type="match status" value="1"/>
</dbReference>
<gene>
    <name evidence="4" type="ORF">C1I95_19965</name>
</gene>
<reference evidence="4 5" key="1">
    <citation type="submission" date="2018-01" db="EMBL/GenBank/DDBJ databases">
        <title>Draft genome sequence of Jishengella sp. NA12.</title>
        <authorList>
            <person name="Sahin N."/>
            <person name="Ay H."/>
            <person name="Saygin H."/>
        </authorList>
    </citation>
    <scope>NUCLEOTIDE SEQUENCE [LARGE SCALE GENOMIC DNA]</scope>
    <source>
        <strain evidence="4 5">NA12</strain>
    </source>
</reference>
<dbReference type="InterPro" id="IPR035919">
    <property type="entry name" value="EAL_sf"/>
</dbReference>
<dbReference type="SMART" id="SM00267">
    <property type="entry name" value="GGDEF"/>
    <property type="match status" value="1"/>
</dbReference>
<dbReference type="NCBIfam" id="TIGR00254">
    <property type="entry name" value="GGDEF"/>
    <property type="match status" value="1"/>
</dbReference>
<accession>A0A2W2FJ23</accession>
<feature type="domain" description="EAL" evidence="2">
    <location>
        <begin position="327"/>
        <end position="587"/>
    </location>
</feature>
<dbReference type="InterPro" id="IPR029787">
    <property type="entry name" value="Nucleotide_cyclase"/>
</dbReference>
<dbReference type="CDD" id="cd01948">
    <property type="entry name" value="EAL"/>
    <property type="match status" value="1"/>
</dbReference>
<dbReference type="CDD" id="cd01949">
    <property type="entry name" value="GGDEF"/>
    <property type="match status" value="1"/>
</dbReference>
<dbReference type="Pfam" id="PF00990">
    <property type="entry name" value="GGDEF"/>
    <property type="match status" value="1"/>
</dbReference>
<evidence type="ECO:0000313" key="4">
    <source>
        <dbReference type="EMBL" id="PZG15244.1"/>
    </source>
</evidence>
<evidence type="ECO:0000259" key="3">
    <source>
        <dbReference type="PROSITE" id="PS50887"/>
    </source>
</evidence>
<dbReference type="Gene3D" id="3.30.70.270">
    <property type="match status" value="1"/>
</dbReference>
<dbReference type="InterPro" id="IPR043128">
    <property type="entry name" value="Rev_trsase/Diguanyl_cyclase"/>
</dbReference>
<feature type="region of interest" description="Disordered" evidence="1">
    <location>
        <begin position="583"/>
        <end position="623"/>
    </location>
</feature>
<comment type="caution">
    <text evidence="4">The sequence shown here is derived from an EMBL/GenBank/DDBJ whole genome shotgun (WGS) entry which is preliminary data.</text>
</comment>
<dbReference type="OrthoDB" id="23692at2"/>
<feature type="domain" description="GGDEF" evidence="3">
    <location>
        <begin position="186"/>
        <end position="318"/>
    </location>
</feature>
<dbReference type="Gene3D" id="3.20.20.450">
    <property type="entry name" value="EAL domain"/>
    <property type="match status" value="1"/>
</dbReference>
<dbReference type="SUPFAM" id="SSF141868">
    <property type="entry name" value="EAL domain-like"/>
    <property type="match status" value="1"/>
</dbReference>
<dbReference type="Proteomes" id="UP000248924">
    <property type="component" value="Unassembled WGS sequence"/>
</dbReference>
<dbReference type="PANTHER" id="PTHR44757">
    <property type="entry name" value="DIGUANYLATE CYCLASE DGCP"/>
    <property type="match status" value="1"/>
</dbReference>
<dbReference type="SUPFAM" id="SSF55073">
    <property type="entry name" value="Nucleotide cyclase"/>
    <property type="match status" value="1"/>
</dbReference>
<evidence type="ECO:0000313" key="5">
    <source>
        <dbReference type="Proteomes" id="UP000248924"/>
    </source>
</evidence>
<organism evidence="4 5">
    <name type="scientific">Micromonospora craterilacus</name>
    <dbReference type="NCBI Taxonomy" id="1655439"/>
    <lineage>
        <taxon>Bacteria</taxon>
        <taxon>Bacillati</taxon>
        <taxon>Actinomycetota</taxon>
        <taxon>Actinomycetes</taxon>
        <taxon>Micromonosporales</taxon>
        <taxon>Micromonosporaceae</taxon>
        <taxon>Micromonospora</taxon>
    </lineage>
</organism>
<dbReference type="PANTHER" id="PTHR44757:SF2">
    <property type="entry name" value="BIOFILM ARCHITECTURE MAINTENANCE PROTEIN MBAA"/>
    <property type="match status" value="1"/>
</dbReference>
<dbReference type="InterPro" id="IPR000160">
    <property type="entry name" value="GGDEF_dom"/>
</dbReference>
<protein>
    <submittedName>
        <fullName evidence="4">GGDEF-domain containing protein</fullName>
    </submittedName>
</protein>
<feature type="compositionally biased region" description="Polar residues" evidence="1">
    <location>
        <begin position="585"/>
        <end position="594"/>
    </location>
</feature>
<dbReference type="PROSITE" id="PS50887">
    <property type="entry name" value="GGDEF"/>
    <property type="match status" value="1"/>
</dbReference>
<proteinExistence type="predicted"/>
<dbReference type="SMART" id="SM00052">
    <property type="entry name" value="EAL"/>
    <property type="match status" value="1"/>
</dbReference>
<feature type="compositionally biased region" description="Low complexity" evidence="1">
    <location>
        <begin position="614"/>
        <end position="623"/>
    </location>
</feature>
<sequence length="623" mass="66798">MGEPANAPSCVGAFARAWAKALSGTSYLPMTHAQLETLLQRLTDLLAEALRAEPLDLRVGHRVADELVAAHIASAEALGRTVEVIQLRLIRDLDLVADDIEDRMARLLATVATGYARALRDRTLDEQESIRRAALTARAEAEQALRASEARFRHQATHDPLTDLPNRTLFAERLAAAVDASTGSSRRVGLCFLDLDRFKRVNDSYGHQIGDRALVAAARRLRRAVEPHLVARLGGDAFVVLVERSTGTGDVLAVAEAALATLSEPVVVDGHDVTVTASVGIVERRVADTSPDDLLRAAGSTLQWAKTAGGARWALYDAERDGQERARQALSAAIPVGLERGEFYLDYQPLTSLHDGSLLGVEALVRWRHPQLGVLRPDSFIGLAEETGLIVPLGGWVLAEACREAVGWTAAAGEPPYVSVNLAVRQVRRPGLVQEVRALLRRTGLPPNRLQLEITESTMMTTAEEPVRALRALADLGVRIAIDDFGTGYSNLAYLRDLPVTDLKVAGEFVRGLRAPDDDPGSRTGERILASLVSLAHALDLSVTAEGVETAEQADWLRAIGCDAGQGWHLGRPAPADQVLAYLASPQSGLNQSGPDGMPSHEDRRRKPGNVPTSGGSPASAGS</sequence>
<name>A0A2W2FJ23_9ACTN</name>
<dbReference type="InterPro" id="IPR001633">
    <property type="entry name" value="EAL_dom"/>
</dbReference>
<dbReference type="Pfam" id="PF00563">
    <property type="entry name" value="EAL"/>
    <property type="match status" value="1"/>
</dbReference>
<evidence type="ECO:0000259" key="2">
    <source>
        <dbReference type="PROSITE" id="PS50883"/>
    </source>
</evidence>
<dbReference type="EMBL" id="POTY01000130">
    <property type="protein sequence ID" value="PZG15244.1"/>
    <property type="molecule type" value="Genomic_DNA"/>
</dbReference>
<evidence type="ECO:0000256" key="1">
    <source>
        <dbReference type="SAM" id="MobiDB-lite"/>
    </source>
</evidence>
<keyword evidence="5" id="KW-1185">Reference proteome</keyword>